<dbReference type="GO" id="GO:0016787">
    <property type="term" value="F:hydrolase activity"/>
    <property type="evidence" value="ECO:0007669"/>
    <property type="project" value="InterPro"/>
</dbReference>
<evidence type="ECO:0000313" key="5">
    <source>
        <dbReference type="Proteomes" id="UP001058974"/>
    </source>
</evidence>
<organism evidence="4 5">
    <name type="scientific">Pisum sativum</name>
    <name type="common">Garden pea</name>
    <name type="synonym">Lathyrus oleraceus</name>
    <dbReference type="NCBI Taxonomy" id="3888"/>
    <lineage>
        <taxon>Eukaryota</taxon>
        <taxon>Viridiplantae</taxon>
        <taxon>Streptophyta</taxon>
        <taxon>Embryophyta</taxon>
        <taxon>Tracheophyta</taxon>
        <taxon>Spermatophyta</taxon>
        <taxon>Magnoliopsida</taxon>
        <taxon>eudicotyledons</taxon>
        <taxon>Gunneridae</taxon>
        <taxon>Pentapetalae</taxon>
        <taxon>rosids</taxon>
        <taxon>fabids</taxon>
        <taxon>Fabales</taxon>
        <taxon>Fabaceae</taxon>
        <taxon>Papilionoideae</taxon>
        <taxon>50 kb inversion clade</taxon>
        <taxon>NPAAA clade</taxon>
        <taxon>Hologalegina</taxon>
        <taxon>IRL clade</taxon>
        <taxon>Fabeae</taxon>
        <taxon>Lathyrus</taxon>
    </lineage>
</organism>
<comment type="similarity">
    <text evidence="1">Belongs to the 'GDXG' lipolytic enzyme family.</text>
</comment>
<evidence type="ECO:0000313" key="4">
    <source>
        <dbReference type="EMBL" id="KAI5444695.1"/>
    </source>
</evidence>
<feature type="transmembrane region" description="Helical" evidence="2">
    <location>
        <begin position="81"/>
        <end position="103"/>
    </location>
</feature>
<protein>
    <recommendedName>
        <fullName evidence="3">Alpha/beta hydrolase fold-3 domain-containing protein</fullName>
    </recommendedName>
</protein>
<dbReference type="InterPro" id="IPR029058">
    <property type="entry name" value="AB_hydrolase_fold"/>
</dbReference>
<dbReference type="InterPro" id="IPR013094">
    <property type="entry name" value="AB_hydrolase_3"/>
</dbReference>
<dbReference type="EMBL" id="JAMSHJ010000001">
    <property type="protein sequence ID" value="KAI5444695.1"/>
    <property type="molecule type" value="Genomic_DNA"/>
</dbReference>
<keyword evidence="5" id="KW-1185">Reference proteome</keyword>
<dbReference type="AlphaFoldDB" id="A0A9D5BJG1"/>
<gene>
    <name evidence="4" type="ORF">KIW84_013101</name>
</gene>
<keyword evidence="2" id="KW-0472">Membrane</keyword>
<dbReference type="Pfam" id="PF07859">
    <property type="entry name" value="Abhydrolase_3"/>
    <property type="match status" value="1"/>
</dbReference>
<proteinExistence type="inferred from homology"/>
<dbReference type="InterPro" id="IPR050466">
    <property type="entry name" value="Carboxylest/Gibb_receptor"/>
</dbReference>
<evidence type="ECO:0000256" key="2">
    <source>
        <dbReference type="SAM" id="Phobius"/>
    </source>
</evidence>
<dbReference type="PANTHER" id="PTHR23024">
    <property type="entry name" value="ARYLACETAMIDE DEACETYLASE"/>
    <property type="match status" value="1"/>
</dbReference>
<sequence length="450" mass="50184">MANQTWTLPPTTDPYQFLKIHHNPNDTLTRNLEDPHTSPSSDTTLPISVLTKDLTINNSNQTRLRLFLPKKATVSNQNNKLLPLIVFFHGSGFILLSAASTMFHDFCVEMADTVEAVVASVDYRLAPENRLPAAYDDAMEALSLIRSSEDEWLTKYVDYSKCYLMGNSAGATIAYHAGLRVVENVKDLEPLKIQGLILRQPFFGGTQRTESELRLENDPVFPLRVGDLMWELALPIGVERDHEYSNLTAGSGLNEKFEKIKGQGWKVLVSMNGGDPLVDRNKELVKLMEEKDVEVVVDYQEEGFHGVEFFECNENGENLAWEAIGYHVDNHENTNNIHKQRLLEKGIVEVRNEDNVSLPQSLSKKGLEVEIDSKNNILKVKCDVVIVGSGCGGGVTATVLASSGRVHNPSIMRSNGLGFLRESATGKFKHCIWYKTPNPTIAISHNVHNP</sequence>
<keyword evidence="2" id="KW-1133">Transmembrane helix</keyword>
<dbReference type="PANTHER" id="PTHR23024:SF654">
    <property type="entry name" value="RECEPTOR GID1, PUTATIVE-RELATED"/>
    <property type="match status" value="1"/>
</dbReference>
<dbReference type="Proteomes" id="UP001058974">
    <property type="component" value="Chromosome 1"/>
</dbReference>
<name>A0A9D5BJG1_PEA</name>
<comment type="caution">
    <text evidence="4">The sequence shown here is derived from an EMBL/GenBank/DDBJ whole genome shotgun (WGS) entry which is preliminary data.</text>
</comment>
<dbReference type="Gramene" id="Psat01G0310100-T1">
    <property type="protein sequence ID" value="KAI5444695.1"/>
    <property type="gene ID" value="KIW84_013101"/>
</dbReference>
<feature type="domain" description="Alpha/beta hydrolase fold-3" evidence="3">
    <location>
        <begin position="85"/>
        <end position="307"/>
    </location>
</feature>
<evidence type="ECO:0000259" key="3">
    <source>
        <dbReference type="Pfam" id="PF07859"/>
    </source>
</evidence>
<reference evidence="4 5" key="1">
    <citation type="journal article" date="2022" name="Nat. Genet.">
        <title>Improved pea reference genome and pan-genome highlight genomic features and evolutionary characteristics.</title>
        <authorList>
            <person name="Yang T."/>
            <person name="Liu R."/>
            <person name="Luo Y."/>
            <person name="Hu S."/>
            <person name="Wang D."/>
            <person name="Wang C."/>
            <person name="Pandey M.K."/>
            <person name="Ge S."/>
            <person name="Xu Q."/>
            <person name="Li N."/>
            <person name="Li G."/>
            <person name="Huang Y."/>
            <person name="Saxena R.K."/>
            <person name="Ji Y."/>
            <person name="Li M."/>
            <person name="Yan X."/>
            <person name="He Y."/>
            <person name="Liu Y."/>
            <person name="Wang X."/>
            <person name="Xiang C."/>
            <person name="Varshney R.K."/>
            <person name="Ding H."/>
            <person name="Gao S."/>
            <person name="Zong X."/>
        </authorList>
    </citation>
    <scope>NUCLEOTIDE SEQUENCE [LARGE SCALE GENOMIC DNA]</scope>
    <source>
        <strain evidence="4 5">cv. Zhongwan 6</strain>
    </source>
</reference>
<evidence type="ECO:0000256" key="1">
    <source>
        <dbReference type="ARBA" id="ARBA00010515"/>
    </source>
</evidence>
<dbReference type="SUPFAM" id="SSF53474">
    <property type="entry name" value="alpha/beta-Hydrolases"/>
    <property type="match status" value="1"/>
</dbReference>
<keyword evidence="2" id="KW-0812">Transmembrane</keyword>
<dbReference type="Gene3D" id="3.40.50.1820">
    <property type="entry name" value="alpha/beta hydrolase"/>
    <property type="match status" value="1"/>
</dbReference>
<accession>A0A9D5BJG1</accession>